<proteinExistence type="predicted"/>
<accession>A0AAD9YYZ1</accession>
<protein>
    <submittedName>
        <fullName evidence="1">Uncharacterized protein</fullName>
    </submittedName>
</protein>
<organism evidence="1 2">
    <name type="scientific">Lepraria neglecta</name>
    <dbReference type="NCBI Taxonomy" id="209136"/>
    <lineage>
        <taxon>Eukaryota</taxon>
        <taxon>Fungi</taxon>
        <taxon>Dikarya</taxon>
        <taxon>Ascomycota</taxon>
        <taxon>Pezizomycotina</taxon>
        <taxon>Lecanoromycetes</taxon>
        <taxon>OSLEUM clade</taxon>
        <taxon>Lecanoromycetidae</taxon>
        <taxon>Lecanorales</taxon>
        <taxon>Lecanorineae</taxon>
        <taxon>Stereocaulaceae</taxon>
        <taxon>Lepraria</taxon>
    </lineage>
</organism>
<dbReference type="EMBL" id="JASNWA010000010">
    <property type="protein sequence ID" value="KAK3168180.1"/>
    <property type="molecule type" value="Genomic_DNA"/>
</dbReference>
<gene>
    <name evidence="1" type="ORF">OEA41_004626</name>
</gene>
<dbReference type="Proteomes" id="UP001276659">
    <property type="component" value="Unassembled WGS sequence"/>
</dbReference>
<evidence type="ECO:0000313" key="1">
    <source>
        <dbReference type="EMBL" id="KAK3168180.1"/>
    </source>
</evidence>
<sequence>MPKCKASGDQSGNPVSLELDEEQIAALQLVPDLLHPSLKCLVPVLDSIRFLDLIRKAYTDVIPPHRRALPTRQATDFKRTTAAAKALDIDFKEDDISYVFKLKTEHLQNPRRMSKHFASVIKDLKSSDYVSVRHDESFCRTVLDLIIMDRLRQLEDRDAYRRLQVSAEVPVAIRVKDIYGND</sequence>
<evidence type="ECO:0000313" key="2">
    <source>
        <dbReference type="Proteomes" id="UP001276659"/>
    </source>
</evidence>
<dbReference type="AlphaFoldDB" id="A0AAD9YYZ1"/>
<reference evidence="1" key="1">
    <citation type="submission" date="2022-11" db="EMBL/GenBank/DDBJ databases">
        <title>Chromosomal genome sequence assembly and mating type (MAT) locus characterization of the leprose asexual lichenized fungus Lepraria neglecta (Nyl.) Erichsen.</title>
        <authorList>
            <person name="Allen J.L."/>
            <person name="Pfeffer B."/>
        </authorList>
    </citation>
    <scope>NUCLEOTIDE SEQUENCE</scope>
    <source>
        <strain evidence="1">Allen 5258</strain>
    </source>
</reference>
<keyword evidence="2" id="KW-1185">Reference proteome</keyword>
<comment type="caution">
    <text evidence="1">The sequence shown here is derived from an EMBL/GenBank/DDBJ whole genome shotgun (WGS) entry which is preliminary data.</text>
</comment>
<name>A0AAD9YYZ1_9LECA</name>